<reference evidence="2 3" key="1">
    <citation type="submission" date="2018-06" db="EMBL/GenBank/DDBJ databases">
        <title>Genomic Encyclopedia of Archaeal and Bacterial Type Strains, Phase II (KMG-II): from individual species to whole genera.</title>
        <authorList>
            <person name="Goeker M."/>
        </authorList>
    </citation>
    <scope>NUCLEOTIDE SEQUENCE [LARGE SCALE GENOMIC DNA]</scope>
    <source>
        <strain evidence="2 3">T4</strain>
    </source>
</reference>
<evidence type="ECO:0000313" key="2">
    <source>
        <dbReference type="EMBL" id="PZV79759.1"/>
    </source>
</evidence>
<dbReference type="CDD" id="cd08347">
    <property type="entry name" value="PcpA_C_like"/>
    <property type="match status" value="1"/>
</dbReference>
<feature type="domain" description="VOC" evidence="1">
    <location>
        <begin position="157"/>
        <end position="279"/>
    </location>
</feature>
<organism evidence="2 3">
    <name type="scientific">Algoriphagus aquaeductus</name>
    <dbReference type="NCBI Taxonomy" id="475299"/>
    <lineage>
        <taxon>Bacteria</taxon>
        <taxon>Pseudomonadati</taxon>
        <taxon>Bacteroidota</taxon>
        <taxon>Cytophagia</taxon>
        <taxon>Cytophagales</taxon>
        <taxon>Cyclobacteriaceae</taxon>
        <taxon>Algoriphagus</taxon>
    </lineage>
</organism>
<sequence length="324" mass="36267">MNPNQYITGLHHLTVSVGWAQEDIDFVTQVMGMRMIKQTVLFDGAASIYHLYYSNADAEVGSVYTTFPFKKAGVYGKKGSGQIEVSGFSVHSDSLDFWAKHLNKHGVKNTGIVERFGQKCIHFEDPSGIGIGVFGFDNDHRNAWQTDQISKDNGIRGIAGAVLSCREIEMMDIYLREVMGFTKVGQDGDYHRYHIKDGGPSRVIELHHTPDLPQGSWTFGVGLPHHIAFATGNDEESRQLKAYIEGVGYTDVTEIKDRNYFHSIYTRTPAGVLFEFATSDIGFAVDEPFDQLGHQLLLPPFFEDRRAEIVAPLEPIQVPTYLSK</sequence>
<evidence type="ECO:0000259" key="1">
    <source>
        <dbReference type="PROSITE" id="PS51819"/>
    </source>
</evidence>
<dbReference type="OrthoDB" id="9785698at2"/>
<dbReference type="Pfam" id="PF00903">
    <property type="entry name" value="Glyoxalase"/>
    <property type="match status" value="1"/>
</dbReference>
<keyword evidence="3" id="KW-1185">Reference proteome</keyword>
<evidence type="ECO:0000313" key="3">
    <source>
        <dbReference type="Proteomes" id="UP000248917"/>
    </source>
</evidence>
<dbReference type="InterPro" id="IPR029068">
    <property type="entry name" value="Glyas_Bleomycin-R_OHBP_Dase"/>
</dbReference>
<protein>
    <submittedName>
        <fullName evidence="2">Glyoxalase family protein</fullName>
    </submittedName>
</protein>
<comment type="caution">
    <text evidence="2">The sequence shown here is derived from an EMBL/GenBank/DDBJ whole genome shotgun (WGS) entry which is preliminary data.</text>
</comment>
<dbReference type="PANTHER" id="PTHR36110:SF4">
    <property type="entry name" value="RING-CLEAVING DIOXYGENASE MHQA-RELATED"/>
    <property type="match status" value="1"/>
</dbReference>
<feature type="domain" description="VOC" evidence="1">
    <location>
        <begin position="9"/>
        <end position="136"/>
    </location>
</feature>
<dbReference type="InterPro" id="IPR052537">
    <property type="entry name" value="Extradiol_RC_dioxygenase"/>
</dbReference>
<dbReference type="Gene3D" id="3.10.180.10">
    <property type="entry name" value="2,3-Dihydroxybiphenyl 1,2-Dioxygenase, domain 1"/>
    <property type="match status" value="2"/>
</dbReference>
<name>A0A326RMT6_9BACT</name>
<dbReference type="SUPFAM" id="SSF54593">
    <property type="entry name" value="Glyoxalase/Bleomycin resistance protein/Dihydroxybiphenyl dioxygenase"/>
    <property type="match status" value="1"/>
</dbReference>
<dbReference type="EMBL" id="QKTX01000013">
    <property type="protein sequence ID" value="PZV79759.1"/>
    <property type="molecule type" value="Genomic_DNA"/>
</dbReference>
<dbReference type="AlphaFoldDB" id="A0A326RMT6"/>
<dbReference type="Proteomes" id="UP000248917">
    <property type="component" value="Unassembled WGS sequence"/>
</dbReference>
<accession>A0A326RMT6</accession>
<dbReference type="InterPro" id="IPR004360">
    <property type="entry name" value="Glyas_Fos-R_dOase_dom"/>
</dbReference>
<dbReference type="RefSeq" id="WP_111394012.1">
    <property type="nucleotide sequence ID" value="NZ_QKTX01000013.1"/>
</dbReference>
<proteinExistence type="predicted"/>
<gene>
    <name evidence="2" type="ORF">CLV31_11375</name>
</gene>
<dbReference type="InterPro" id="IPR037523">
    <property type="entry name" value="VOC_core"/>
</dbReference>
<dbReference type="PANTHER" id="PTHR36110">
    <property type="entry name" value="RING-CLEAVING DIOXYGENASE MHQE-RELATED"/>
    <property type="match status" value="1"/>
</dbReference>
<dbReference type="PROSITE" id="PS51819">
    <property type="entry name" value="VOC"/>
    <property type="match status" value="2"/>
</dbReference>